<dbReference type="InterPro" id="IPR001368">
    <property type="entry name" value="TNFR/NGFR_Cys_rich_reg"/>
</dbReference>
<evidence type="ECO:0000313" key="8">
    <source>
        <dbReference type="RefSeq" id="XP_031439740.1"/>
    </source>
</evidence>
<reference evidence="8" key="1">
    <citation type="submission" date="2025-08" db="UniProtKB">
        <authorList>
            <consortium name="RefSeq"/>
        </authorList>
    </citation>
    <scope>IDENTIFICATION</scope>
</reference>
<feature type="coiled-coil region" evidence="4">
    <location>
        <begin position="68"/>
        <end position="95"/>
    </location>
</feature>
<evidence type="ECO:0000256" key="4">
    <source>
        <dbReference type="SAM" id="Coils"/>
    </source>
</evidence>
<feature type="domain" description="TNFR-Cys" evidence="6">
    <location>
        <begin position="280"/>
        <end position="317"/>
    </location>
</feature>
<feature type="disulfide bond" evidence="3">
    <location>
        <begin position="219"/>
        <end position="232"/>
    </location>
</feature>
<organism evidence="7 8">
    <name type="scientific">Clupea harengus</name>
    <name type="common">Atlantic herring</name>
    <dbReference type="NCBI Taxonomy" id="7950"/>
    <lineage>
        <taxon>Eukaryota</taxon>
        <taxon>Metazoa</taxon>
        <taxon>Chordata</taxon>
        <taxon>Craniata</taxon>
        <taxon>Vertebrata</taxon>
        <taxon>Euteleostomi</taxon>
        <taxon>Actinopterygii</taxon>
        <taxon>Neopterygii</taxon>
        <taxon>Teleostei</taxon>
        <taxon>Clupei</taxon>
        <taxon>Clupeiformes</taxon>
        <taxon>Clupeoidei</taxon>
        <taxon>Clupeidae</taxon>
        <taxon>Clupea</taxon>
    </lineage>
</organism>
<feature type="repeat" description="TNFR-Cys" evidence="3">
    <location>
        <begin position="280"/>
        <end position="317"/>
    </location>
</feature>
<dbReference type="GO" id="GO:0032502">
    <property type="term" value="P:developmental process"/>
    <property type="evidence" value="ECO:0007669"/>
    <property type="project" value="UniProtKB-ARBA"/>
</dbReference>
<accession>A0A6P8GY93</accession>
<dbReference type="GeneID" id="116224391"/>
<dbReference type="GO" id="GO:0008201">
    <property type="term" value="F:heparin binding"/>
    <property type="evidence" value="ECO:0007669"/>
    <property type="project" value="TreeGrafter"/>
</dbReference>
<comment type="caution">
    <text evidence="3">Lacks conserved residue(s) required for the propagation of feature annotation.</text>
</comment>
<feature type="repeat" description="TNFR-Cys" evidence="3">
    <location>
        <begin position="200"/>
        <end position="240"/>
    </location>
</feature>
<dbReference type="SMART" id="SM00208">
    <property type="entry name" value="TNFR"/>
    <property type="match status" value="2"/>
</dbReference>
<feature type="disulfide bond" evidence="3">
    <location>
        <begin position="201"/>
        <end position="216"/>
    </location>
</feature>
<dbReference type="KEGG" id="char:116224391"/>
<dbReference type="GO" id="GO:0005509">
    <property type="term" value="F:calcium ion binding"/>
    <property type="evidence" value="ECO:0007669"/>
    <property type="project" value="InterPro"/>
</dbReference>
<dbReference type="PANTHER" id="PTHR24042:SF7">
    <property type="entry name" value="SI:CH211-37E10.2"/>
    <property type="match status" value="1"/>
</dbReference>
<dbReference type="RefSeq" id="XP_031439740.1">
    <property type="nucleotide sequence ID" value="XM_031583880.1"/>
</dbReference>
<dbReference type="PROSITE" id="PS00652">
    <property type="entry name" value="TNFR_NGFR_1"/>
    <property type="match status" value="2"/>
</dbReference>
<dbReference type="CTD" id="101886867"/>
<gene>
    <name evidence="8" type="primary">nell3</name>
</gene>
<dbReference type="PANTHER" id="PTHR24042">
    <property type="entry name" value="NEL HOMOLOG"/>
    <property type="match status" value="1"/>
</dbReference>
<dbReference type="AlphaFoldDB" id="A0A6P8GY93"/>
<feature type="domain" description="TNFR-Cys" evidence="6">
    <location>
        <begin position="200"/>
        <end position="240"/>
    </location>
</feature>
<dbReference type="GO" id="GO:0005615">
    <property type="term" value="C:extracellular space"/>
    <property type="evidence" value="ECO:0007669"/>
    <property type="project" value="TreeGrafter"/>
</dbReference>
<dbReference type="PROSITE" id="PS50050">
    <property type="entry name" value="TNFR_NGFR_2"/>
    <property type="match status" value="2"/>
</dbReference>
<dbReference type="CDD" id="cd00054">
    <property type="entry name" value="EGF_CA"/>
    <property type="match status" value="1"/>
</dbReference>
<dbReference type="Gene3D" id="2.10.50.10">
    <property type="entry name" value="Tumor Necrosis Factor Receptor, subunit A, domain 2"/>
    <property type="match status" value="1"/>
</dbReference>
<keyword evidence="7" id="KW-1185">Reference proteome</keyword>
<keyword evidence="1 3" id="KW-1015">Disulfide bond</keyword>
<evidence type="ECO:0000313" key="7">
    <source>
        <dbReference type="Proteomes" id="UP000515152"/>
    </source>
</evidence>
<feature type="region of interest" description="Disordered" evidence="5">
    <location>
        <begin position="1"/>
        <end position="24"/>
    </location>
</feature>
<dbReference type="InterPro" id="IPR018097">
    <property type="entry name" value="EGF_Ca-bd_CS"/>
</dbReference>
<keyword evidence="2" id="KW-0325">Glycoprotein</keyword>
<dbReference type="Proteomes" id="UP000515152">
    <property type="component" value="Chromosome 17"/>
</dbReference>
<evidence type="ECO:0000259" key="6">
    <source>
        <dbReference type="PROSITE" id="PS50050"/>
    </source>
</evidence>
<proteinExistence type="predicted"/>
<name>A0A6P8GY93_CLUHA</name>
<evidence type="ECO:0000256" key="3">
    <source>
        <dbReference type="PROSITE-ProRule" id="PRU00206"/>
    </source>
</evidence>
<dbReference type="Pfam" id="PF00020">
    <property type="entry name" value="TNFR_c6"/>
    <property type="match status" value="2"/>
</dbReference>
<feature type="disulfide bond" evidence="3">
    <location>
        <begin position="222"/>
        <end position="240"/>
    </location>
</feature>
<evidence type="ECO:0000256" key="1">
    <source>
        <dbReference type="ARBA" id="ARBA00023157"/>
    </source>
</evidence>
<sequence length="787" mass="84896">MPDRAAQFLGDLPDLPDLGNPVSDQASAPLGVQLTCDIKPGENEVPSEDALILHLQLAKGQEKLVEALRSQQTLISDLQQQLANQQGALLAQQREILDQQRRMYEQMDVVKAQYGLLAETLKQASFQGLQGELQSYFESHLAGLQSQARSHLHKSYAVHKVDVDAKVMDIPGDTAPQHHLPTLSHPGRRPHHPILTCLSPCGPEEYCAFQRDPPSCESCTMCPPGFFLVTQCTPTADRLCQDRDECLELPTVCGERVKCLNTPGGFRCLGVSEREASAGLCGRNYFYNQELQECQACSDCDGAPIALPCTTTSDAVCGALSDNRLSQVWSAASSLPSAKSKAGQQIFPGLQLSVHGGEASDLLSSQDGRLTLKQHGLLWVDLNLAVKHSCRNYLQVGVRLNGSEEEVQELSSVRLEQPERKRFQGVSVSVALEVEPNYTVSLFLRSPNQHCNQSRDLQAYDLSGPSLSLLWLSHDTGAVAMTAHMTTATAHYQTSYRPSFRVTTVSDPYMLALTHDGRGVRFTEAGVVKFILQQALYAMGHTCVREGFSLVAYVTHNGSSAEVARAFKPGVNYRDTSVTLSAATQVAAGDALSFELLSPAQCSVRYFGDSSGISILSVIWIPPAASCTLAAGVARAGLPSGAVRNKALLFQQIDVEPEGSPPKQVRLSGIGDAHPGRNFVFEEEGTVNVALTLKLIHSCSAVKLTLYRQGAGGQKGQVRGHGGASPLAQQVSGHIPDGSEWASVCLRTSFAVQNGTAVYVTLDCVRGRINQISQEGGPNVSILWVAL</sequence>
<evidence type="ECO:0000256" key="5">
    <source>
        <dbReference type="SAM" id="MobiDB-lite"/>
    </source>
</evidence>
<dbReference type="OrthoDB" id="6083769at2759"/>
<evidence type="ECO:0000256" key="2">
    <source>
        <dbReference type="ARBA" id="ARBA00023180"/>
    </source>
</evidence>
<dbReference type="PROSITE" id="PS01187">
    <property type="entry name" value="EGF_CA"/>
    <property type="match status" value="1"/>
</dbReference>
<dbReference type="InterPro" id="IPR051586">
    <property type="entry name" value="PKC-binding_NELL"/>
</dbReference>
<keyword evidence="4" id="KW-0175">Coiled coil</keyword>
<protein>
    <submittedName>
        <fullName evidence="8">Uncharacterized protein nell3</fullName>
    </submittedName>
</protein>
<feature type="compositionally biased region" description="Low complexity" evidence="5">
    <location>
        <begin position="9"/>
        <end position="19"/>
    </location>
</feature>